<gene>
    <name evidence="2" type="ORF">NCTC10754_02579</name>
</gene>
<proteinExistence type="predicted"/>
<protein>
    <submittedName>
        <fullName evidence="2">Integrase</fullName>
    </submittedName>
</protein>
<dbReference type="Proteomes" id="UP000330809">
    <property type="component" value="Unassembled WGS sequence"/>
</dbReference>
<evidence type="ECO:0000259" key="1">
    <source>
        <dbReference type="Pfam" id="PF12835"/>
    </source>
</evidence>
<accession>A0A449IKJ9</accession>
<dbReference type="EMBL" id="CAACYJ010000035">
    <property type="protein sequence ID" value="VFB19968.1"/>
    <property type="molecule type" value="Genomic_DNA"/>
</dbReference>
<dbReference type="AlphaFoldDB" id="A0A449IKJ9"/>
<name>A0A449IKJ9_PSEFR</name>
<evidence type="ECO:0000313" key="2">
    <source>
        <dbReference type="EMBL" id="VFB19968.1"/>
    </source>
</evidence>
<sequence>MGGALDKVNDPYVRMSLALQAAFGLRREEAIKFQPHYADRGDHIALKGSWTKGARERTVSITPPNNVQCLTKHINWPGQGH</sequence>
<evidence type="ECO:0000313" key="3">
    <source>
        <dbReference type="Proteomes" id="UP000330809"/>
    </source>
</evidence>
<dbReference type="InterPro" id="IPR024456">
    <property type="entry name" value="Integrase_catalytic_putative"/>
</dbReference>
<organism evidence="2 3">
    <name type="scientific">Pseudomonas fragi</name>
    <dbReference type="NCBI Taxonomy" id="296"/>
    <lineage>
        <taxon>Bacteria</taxon>
        <taxon>Pseudomonadati</taxon>
        <taxon>Pseudomonadota</taxon>
        <taxon>Gammaproteobacteria</taxon>
        <taxon>Pseudomonadales</taxon>
        <taxon>Pseudomonadaceae</taxon>
        <taxon>Pseudomonas</taxon>
    </lineage>
</organism>
<reference evidence="2 3" key="1">
    <citation type="submission" date="2019-02" db="EMBL/GenBank/DDBJ databases">
        <authorList>
            <consortium name="Pathogen Informatics"/>
        </authorList>
    </citation>
    <scope>NUCLEOTIDE SEQUENCE [LARGE SCALE GENOMIC DNA]</scope>
    <source>
        <strain evidence="2 3">3012STDY7103891</strain>
    </source>
</reference>
<dbReference type="Pfam" id="PF12835">
    <property type="entry name" value="Integrase_1"/>
    <property type="match status" value="1"/>
</dbReference>
<feature type="domain" description="Integrase catalytic" evidence="1">
    <location>
        <begin position="9"/>
        <end position="68"/>
    </location>
</feature>